<evidence type="ECO:0000256" key="1">
    <source>
        <dbReference type="SAM" id="Phobius"/>
    </source>
</evidence>
<protein>
    <submittedName>
        <fullName evidence="2">Uncharacterized protein</fullName>
    </submittedName>
</protein>
<keyword evidence="1" id="KW-0472">Membrane</keyword>
<dbReference type="EMBL" id="BK015564">
    <property type="protein sequence ID" value="DAE13244.1"/>
    <property type="molecule type" value="Genomic_DNA"/>
</dbReference>
<evidence type="ECO:0000313" key="2">
    <source>
        <dbReference type="EMBL" id="DAE13244.1"/>
    </source>
</evidence>
<proteinExistence type="predicted"/>
<name>A0A8S5Q3X3_9CAUD</name>
<reference evidence="2" key="1">
    <citation type="journal article" date="2021" name="Proc. Natl. Acad. Sci. U.S.A.">
        <title>A Catalog of Tens of Thousands of Viruses from Human Metagenomes Reveals Hidden Associations with Chronic Diseases.</title>
        <authorList>
            <person name="Tisza M.J."/>
            <person name="Buck C.B."/>
        </authorList>
    </citation>
    <scope>NUCLEOTIDE SEQUENCE</scope>
    <source>
        <strain evidence="2">CtLqe90</strain>
    </source>
</reference>
<sequence length="41" mass="4960">MDSLIDVQFIFLFFQTKILLMNIKNFFLIIKKQENLLLKVV</sequence>
<organism evidence="2">
    <name type="scientific">Siphoviridae sp. ctLqe90</name>
    <dbReference type="NCBI Taxonomy" id="2825456"/>
    <lineage>
        <taxon>Viruses</taxon>
        <taxon>Duplodnaviria</taxon>
        <taxon>Heunggongvirae</taxon>
        <taxon>Uroviricota</taxon>
        <taxon>Caudoviricetes</taxon>
    </lineage>
</organism>
<feature type="transmembrane region" description="Helical" evidence="1">
    <location>
        <begin position="12"/>
        <end position="30"/>
    </location>
</feature>
<accession>A0A8S5Q3X3</accession>
<keyword evidence="1" id="KW-0812">Transmembrane</keyword>
<keyword evidence="1" id="KW-1133">Transmembrane helix</keyword>